<dbReference type="InterPro" id="IPR019887">
    <property type="entry name" value="Tscrpt_reg_AsnC/Lrp_C"/>
</dbReference>
<evidence type="ECO:0000259" key="1">
    <source>
        <dbReference type="Pfam" id="PF01037"/>
    </source>
</evidence>
<dbReference type="Gene3D" id="3.30.70.920">
    <property type="match status" value="1"/>
</dbReference>
<dbReference type="InterPro" id="IPR011008">
    <property type="entry name" value="Dimeric_a/b-barrel"/>
</dbReference>
<keyword evidence="3" id="KW-1185">Reference proteome</keyword>
<dbReference type="STRING" id="999894.TDIS_1577"/>
<dbReference type="Pfam" id="PF01037">
    <property type="entry name" value="AsnC_trans_reg"/>
    <property type="match status" value="1"/>
</dbReference>
<comment type="caution">
    <text evidence="2">The sequence shown here is derived from an EMBL/GenBank/DDBJ whole genome shotgun (WGS) entry which is preliminary data.</text>
</comment>
<organism evidence="2 3">
    <name type="scientific">Thermosulfurimonas dismutans</name>
    <dbReference type="NCBI Taxonomy" id="999894"/>
    <lineage>
        <taxon>Bacteria</taxon>
        <taxon>Pseudomonadati</taxon>
        <taxon>Thermodesulfobacteriota</taxon>
        <taxon>Thermodesulfobacteria</taxon>
        <taxon>Thermodesulfobacteriales</taxon>
        <taxon>Thermodesulfobacteriaceae</taxon>
        <taxon>Thermosulfurimonas</taxon>
    </lineage>
</organism>
<dbReference type="Proteomes" id="UP000078390">
    <property type="component" value="Unassembled WGS sequence"/>
</dbReference>
<name>A0A179D4I3_9BACT</name>
<dbReference type="OrthoDB" id="9797216at2"/>
<protein>
    <submittedName>
        <fullName evidence="2">Transcriptional regulator, AsnC family</fullName>
    </submittedName>
</protein>
<dbReference type="AlphaFoldDB" id="A0A179D4I3"/>
<proteinExistence type="predicted"/>
<gene>
    <name evidence="2" type="ORF">TDIS_1577</name>
</gene>
<feature type="domain" description="Transcription regulator AsnC/Lrp ligand binding" evidence="1">
    <location>
        <begin position="7"/>
        <end position="77"/>
    </location>
</feature>
<dbReference type="EMBL" id="LWLG01000012">
    <property type="protein sequence ID" value="OAQ20382.1"/>
    <property type="molecule type" value="Genomic_DNA"/>
</dbReference>
<accession>A0A179D4I3</accession>
<reference evidence="2 3" key="1">
    <citation type="submission" date="2016-04" db="EMBL/GenBank/DDBJ databases">
        <title>Genome analysis of Thermosulfurimonas dismutans, the first thermophilic sulfur-disproportionating bacterium of the phylum Thermodesulfobacteria.</title>
        <authorList>
            <person name="Mardanov A.V."/>
            <person name="Beletsky A.V."/>
            <person name="Kadnikov V.V."/>
            <person name="Slobodkin A.I."/>
            <person name="Ravin N.V."/>
        </authorList>
    </citation>
    <scope>NUCLEOTIDE SEQUENCE [LARGE SCALE GENOMIC DNA]</scope>
    <source>
        <strain evidence="2 3">S95</strain>
    </source>
</reference>
<dbReference type="SUPFAM" id="SSF54909">
    <property type="entry name" value="Dimeric alpha+beta barrel"/>
    <property type="match status" value="1"/>
</dbReference>
<evidence type="ECO:0000313" key="2">
    <source>
        <dbReference type="EMBL" id="OAQ20382.1"/>
    </source>
</evidence>
<sequence length="82" mass="9258">MPLRAYILINTQIGKTAEVAQTLSEMPEVIKLDVIMGPYDIIAQVETLDHDTLSEVVLRKLQNIPYIQHTMTCPVVKLEEGH</sequence>
<evidence type="ECO:0000313" key="3">
    <source>
        <dbReference type="Proteomes" id="UP000078390"/>
    </source>
</evidence>
<dbReference type="RefSeq" id="WP_068671065.1">
    <property type="nucleotide sequence ID" value="NZ_LWLG01000012.1"/>
</dbReference>